<evidence type="ECO:0000313" key="4">
    <source>
        <dbReference type="Proteomes" id="UP000236379"/>
    </source>
</evidence>
<gene>
    <name evidence="3" type="ORF">CVO96_09635</name>
</gene>
<keyword evidence="4" id="KW-1185">Reference proteome</keyword>
<evidence type="ECO:0000256" key="1">
    <source>
        <dbReference type="SAM" id="MobiDB-lite"/>
    </source>
</evidence>
<dbReference type="GO" id="GO:0016787">
    <property type="term" value="F:hydrolase activity"/>
    <property type="evidence" value="ECO:0007669"/>
    <property type="project" value="UniProtKB-KW"/>
</dbReference>
<organism evidence="3 4">
    <name type="scientific">Deinococcus koreensis</name>
    <dbReference type="NCBI Taxonomy" id="2054903"/>
    <lineage>
        <taxon>Bacteria</taxon>
        <taxon>Thermotogati</taxon>
        <taxon>Deinococcota</taxon>
        <taxon>Deinococci</taxon>
        <taxon>Deinococcales</taxon>
        <taxon>Deinococcaceae</taxon>
        <taxon>Deinococcus</taxon>
    </lineage>
</organism>
<dbReference type="Proteomes" id="UP000236379">
    <property type="component" value="Unassembled WGS sequence"/>
</dbReference>
<comment type="caution">
    <text evidence="3">The sequence shown here is derived from an EMBL/GenBank/DDBJ whole genome shotgun (WGS) entry which is preliminary data.</text>
</comment>
<feature type="region of interest" description="Disordered" evidence="1">
    <location>
        <begin position="1"/>
        <end position="23"/>
    </location>
</feature>
<dbReference type="OrthoDB" id="9801160at2"/>
<name>A0A2K3UYJ2_9DEIO</name>
<proteinExistence type="predicted"/>
<feature type="domain" description="HD" evidence="2">
    <location>
        <begin position="46"/>
        <end position="135"/>
    </location>
</feature>
<reference evidence="3 4" key="1">
    <citation type="submission" date="2018-01" db="EMBL/GenBank/DDBJ databases">
        <title>Deinococcus koreensis sp. nov., a radiation-resistant bacterium isolated from river water.</title>
        <authorList>
            <person name="Choi A."/>
        </authorList>
    </citation>
    <scope>NUCLEOTIDE SEQUENCE [LARGE SCALE GENOMIC DNA]</scope>
    <source>
        <strain evidence="3 4">SJW1-2</strain>
    </source>
</reference>
<dbReference type="Pfam" id="PF01966">
    <property type="entry name" value="HD"/>
    <property type="match status" value="1"/>
</dbReference>
<protein>
    <submittedName>
        <fullName evidence="3">HAD family hydrolase</fullName>
    </submittedName>
</protein>
<evidence type="ECO:0000313" key="3">
    <source>
        <dbReference type="EMBL" id="PNY81599.1"/>
    </source>
</evidence>
<dbReference type="Gene3D" id="1.10.3210.10">
    <property type="entry name" value="Hypothetical protein af1432"/>
    <property type="match status" value="1"/>
</dbReference>
<sequence length="214" mass="24351">MTGGEIRARPRHRTQPLAPRPLHSGMNREEAYALMLEHTPSESLRRHMLNVEAAMRWYARHWQEDEETYAVTGLLHDFDYERHPQEHPAWGVRYLREHTDTPPEVLEAVMGHATYTNTPRITRLARTLFAVDELTGLVQAAVLVRPDRDIRQLELGSLKKRFRNPAFAAGVNRAEVLQGAEELGVDFEVHLRNVLAAMQEMVVAAEPLPPVAGT</sequence>
<dbReference type="InterPro" id="IPR006674">
    <property type="entry name" value="HD_domain"/>
</dbReference>
<dbReference type="AlphaFoldDB" id="A0A2K3UYJ2"/>
<dbReference type="EMBL" id="PPPD01000001">
    <property type="protein sequence ID" value="PNY81599.1"/>
    <property type="molecule type" value="Genomic_DNA"/>
</dbReference>
<dbReference type="PANTHER" id="PTHR38659:SF1">
    <property type="entry name" value="METAL DEPENDENT PHOSPHOHYDROLASE"/>
    <property type="match status" value="1"/>
</dbReference>
<dbReference type="SUPFAM" id="SSF109604">
    <property type="entry name" value="HD-domain/PDEase-like"/>
    <property type="match status" value="1"/>
</dbReference>
<keyword evidence="3" id="KW-0378">Hydrolase</keyword>
<dbReference type="PANTHER" id="PTHR38659">
    <property type="entry name" value="METAL-DEPENDENT PHOSPHOHYDROLASE"/>
    <property type="match status" value="1"/>
</dbReference>
<evidence type="ECO:0000259" key="2">
    <source>
        <dbReference type="Pfam" id="PF01966"/>
    </source>
</evidence>
<accession>A0A2K3UYJ2</accession>